<reference evidence="3 4" key="1">
    <citation type="submission" date="2018-02" db="EMBL/GenBank/DDBJ databases">
        <title>The genomes of Aspergillus section Nigri reveals drivers in fungal speciation.</title>
        <authorList>
            <consortium name="DOE Joint Genome Institute"/>
            <person name="Vesth T.C."/>
            <person name="Nybo J."/>
            <person name="Theobald S."/>
            <person name="Brandl J."/>
            <person name="Frisvad J.C."/>
            <person name="Nielsen K.F."/>
            <person name="Lyhne E.K."/>
            <person name="Kogle M.E."/>
            <person name="Kuo A."/>
            <person name="Riley R."/>
            <person name="Clum A."/>
            <person name="Nolan M."/>
            <person name="Lipzen A."/>
            <person name="Salamov A."/>
            <person name="Henrissat B."/>
            <person name="Wiebenga A."/>
            <person name="De vries R.P."/>
            <person name="Grigoriev I.V."/>
            <person name="Mortensen U.H."/>
            <person name="Andersen M.R."/>
            <person name="Baker S.E."/>
        </authorList>
    </citation>
    <scope>NUCLEOTIDE SEQUENCE [LARGE SCALE GENOMIC DNA]</scope>
    <source>
        <strain evidence="3 4">CBS 707.79</strain>
    </source>
</reference>
<feature type="region of interest" description="Disordered" evidence="1">
    <location>
        <begin position="84"/>
        <end position="104"/>
    </location>
</feature>
<dbReference type="EMBL" id="KZ825936">
    <property type="protein sequence ID" value="PYH91698.1"/>
    <property type="molecule type" value="Genomic_DNA"/>
</dbReference>
<dbReference type="VEuPathDB" id="FungiDB:BO71DRAFT_42558"/>
<accession>A0A319DUC1</accession>
<protein>
    <submittedName>
        <fullName evidence="3">Uncharacterized protein</fullName>
    </submittedName>
</protein>
<feature type="compositionally biased region" description="Polar residues" evidence="1">
    <location>
        <begin position="95"/>
        <end position="104"/>
    </location>
</feature>
<organism evidence="3 4">
    <name type="scientific">Aspergillus ellipticus CBS 707.79</name>
    <dbReference type="NCBI Taxonomy" id="1448320"/>
    <lineage>
        <taxon>Eukaryota</taxon>
        <taxon>Fungi</taxon>
        <taxon>Dikarya</taxon>
        <taxon>Ascomycota</taxon>
        <taxon>Pezizomycotina</taxon>
        <taxon>Eurotiomycetes</taxon>
        <taxon>Eurotiomycetidae</taxon>
        <taxon>Eurotiales</taxon>
        <taxon>Aspergillaceae</taxon>
        <taxon>Aspergillus</taxon>
        <taxon>Aspergillus subgen. Circumdati</taxon>
    </lineage>
</organism>
<dbReference type="Proteomes" id="UP000247810">
    <property type="component" value="Unassembled WGS sequence"/>
</dbReference>
<keyword evidence="4" id="KW-1185">Reference proteome</keyword>
<evidence type="ECO:0000313" key="3">
    <source>
        <dbReference type="EMBL" id="PYH91698.1"/>
    </source>
</evidence>
<dbReference type="AlphaFoldDB" id="A0A319DUC1"/>
<evidence type="ECO:0000256" key="2">
    <source>
        <dbReference type="SAM" id="Phobius"/>
    </source>
</evidence>
<feature type="transmembrane region" description="Helical" evidence="2">
    <location>
        <begin position="53"/>
        <end position="76"/>
    </location>
</feature>
<proteinExistence type="predicted"/>
<keyword evidence="2" id="KW-1133">Transmembrane helix</keyword>
<keyword evidence="2" id="KW-0472">Membrane</keyword>
<keyword evidence="2" id="KW-0812">Transmembrane</keyword>
<evidence type="ECO:0000256" key="1">
    <source>
        <dbReference type="SAM" id="MobiDB-lite"/>
    </source>
</evidence>
<sequence length="104" mass="11048">MLFVFGLGLPFLASLRPFYCRARCCSSLSASPCPTSCQSIPSQRPVWCRLARALGAVLLWCLFGAAFSITLAAAAIPLAQGAEEEEVNNHPDSPPASSYSVLEA</sequence>
<evidence type="ECO:0000313" key="4">
    <source>
        <dbReference type="Proteomes" id="UP000247810"/>
    </source>
</evidence>
<name>A0A319DUC1_9EURO</name>
<gene>
    <name evidence="3" type="ORF">BO71DRAFT_42558</name>
</gene>